<evidence type="ECO:0000313" key="1">
    <source>
        <dbReference type="EMBL" id="ETJ40321.1"/>
    </source>
</evidence>
<accession>W1YD94</accession>
<comment type="caution">
    <text evidence="1">The sequence shown here is derived from an EMBL/GenBank/DDBJ whole genome shotgun (WGS) entry which is preliminary data.</text>
</comment>
<proteinExistence type="predicted"/>
<gene>
    <name evidence="1" type="ORF">Q604_UNBC05778G0001</name>
</gene>
<name>W1YD94_9ZZZZ</name>
<feature type="non-terminal residue" evidence="1">
    <location>
        <position position="1"/>
    </location>
</feature>
<reference evidence="1" key="1">
    <citation type="submission" date="2013-12" db="EMBL/GenBank/DDBJ databases">
        <title>A Varibaculum cambriense genome reconstructed from a premature infant gut community with otherwise low bacterial novelty that shifts toward anaerobic metabolism during the third week of life.</title>
        <authorList>
            <person name="Brown C.T."/>
            <person name="Sharon I."/>
            <person name="Thomas B.C."/>
            <person name="Castelle C.J."/>
            <person name="Morowitz M.J."/>
            <person name="Banfield J.F."/>
        </authorList>
    </citation>
    <scope>NUCLEOTIDE SEQUENCE</scope>
</reference>
<dbReference type="EMBL" id="AZMM01005778">
    <property type="protein sequence ID" value="ETJ40321.1"/>
    <property type="molecule type" value="Genomic_DNA"/>
</dbReference>
<sequence>FIYKKSTNVTIYKRLIIRNETKTKKDIDLELT</sequence>
<protein>
    <submittedName>
        <fullName evidence="1">Uncharacterized protein</fullName>
    </submittedName>
</protein>
<dbReference type="AlphaFoldDB" id="W1YD94"/>
<organism evidence="1">
    <name type="scientific">human gut metagenome</name>
    <dbReference type="NCBI Taxonomy" id="408170"/>
    <lineage>
        <taxon>unclassified sequences</taxon>
        <taxon>metagenomes</taxon>
        <taxon>organismal metagenomes</taxon>
    </lineage>
</organism>